<dbReference type="SUPFAM" id="SSF53927">
    <property type="entry name" value="Cytidine deaminase-like"/>
    <property type="match status" value="1"/>
</dbReference>
<evidence type="ECO:0000256" key="2">
    <source>
        <dbReference type="ARBA" id="ARBA00023150"/>
    </source>
</evidence>
<gene>
    <name evidence="3 4" type="primary">fdhD</name>
    <name evidence="4" type="ORF">LHJ74_26920</name>
</gene>
<proteinExistence type="inferred from homology"/>
<dbReference type="InterPro" id="IPR016193">
    <property type="entry name" value="Cytidine_deaminase-like"/>
</dbReference>
<comment type="similarity">
    <text evidence="3">Belongs to the FdhD family.</text>
</comment>
<organism evidence="4 5">
    <name type="scientific">Streptomyces gossypii</name>
    <dbReference type="NCBI Taxonomy" id="2883101"/>
    <lineage>
        <taxon>Bacteria</taxon>
        <taxon>Bacillati</taxon>
        <taxon>Actinomycetota</taxon>
        <taxon>Actinomycetes</taxon>
        <taxon>Kitasatosporales</taxon>
        <taxon>Streptomycetaceae</taxon>
        <taxon>Streptomyces</taxon>
    </lineage>
</organism>
<evidence type="ECO:0000256" key="1">
    <source>
        <dbReference type="ARBA" id="ARBA00022490"/>
    </source>
</evidence>
<keyword evidence="5" id="KW-1185">Reference proteome</keyword>
<dbReference type="RefSeq" id="WP_260220871.1">
    <property type="nucleotide sequence ID" value="NZ_JAJAGO010000014.1"/>
</dbReference>
<feature type="active site" description="Cysteine persulfide intermediate" evidence="3">
    <location>
        <position position="115"/>
    </location>
</feature>
<comment type="caution">
    <text evidence="4">The sequence shown here is derived from an EMBL/GenBank/DDBJ whole genome shotgun (WGS) entry which is preliminary data.</text>
</comment>
<comment type="function">
    <text evidence="3">Required for formate dehydrogenase (FDH) activity. Acts as a sulfur carrier protein that transfers sulfur from IscS to the molybdenum cofactor prior to its insertion into FDH.</text>
</comment>
<reference evidence="4 5" key="1">
    <citation type="submission" date="2021-10" db="EMBL/GenBank/DDBJ databases">
        <title>Streptomyces gossypii sp. nov., isolated from soil collected from cotton field.</title>
        <authorList>
            <person name="Ge X."/>
            <person name="Chen X."/>
            <person name="Liu W."/>
        </authorList>
    </citation>
    <scope>NUCLEOTIDE SEQUENCE [LARGE SCALE GENOMIC DNA]</scope>
    <source>
        <strain evidence="4 5">N2-109</strain>
    </source>
</reference>
<accession>A0ABT2K013</accession>
<dbReference type="Pfam" id="PF02634">
    <property type="entry name" value="FdhD-NarQ"/>
    <property type="match status" value="1"/>
</dbReference>
<evidence type="ECO:0000256" key="3">
    <source>
        <dbReference type="HAMAP-Rule" id="MF_00187"/>
    </source>
</evidence>
<dbReference type="Gene3D" id="3.40.140.10">
    <property type="entry name" value="Cytidine Deaminase, domain 2"/>
    <property type="match status" value="1"/>
</dbReference>
<evidence type="ECO:0000313" key="5">
    <source>
        <dbReference type="Proteomes" id="UP001156389"/>
    </source>
</evidence>
<keyword evidence="1 3" id="KW-0963">Cytoplasm</keyword>
<dbReference type="PANTHER" id="PTHR30592">
    <property type="entry name" value="FORMATE DEHYDROGENASE"/>
    <property type="match status" value="1"/>
</dbReference>
<keyword evidence="2 3" id="KW-0501">Molybdenum cofactor biosynthesis</keyword>
<dbReference type="NCBIfam" id="TIGR00129">
    <property type="entry name" value="fdhD_narQ"/>
    <property type="match status" value="1"/>
</dbReference>
<dbReference type="Gene3D" id="3.10.20.10">
    <property type="match status" value="1"/>
</dbReference>
<comment type="subcellular location">
    <subcellularLocation>
        <location evidence="3">Cytoplasm</location>
    </subcellularLocation>
</comment>
<dbReference type="PIRSF" id="PIRSF015626">
    <property type="entry name" value="FdhD"/>
    <property type="match status" value="1"/>
</dbReference>
<protein>
    <recommendedName>
        <fullName evidence="3">Sulfur carrier protein FdhD</fullName>
    </recommendedName>
</protein>
<dbReference type="EMBL" id="JAJAGO010000014">
    <property type="protein sequence ID" value="MCT2593495.1"/>
    <property type="molecule type" value="Genomic_DNA"/>
</dbReference>
<dbReference type="Proteomes" id="UP001156389">
    <property type="component" value="Unassembled WGS sequence"/>
</dbReference>
<evidence type="ECO:0000313" key="4">
    <source>
        <dbReference type="EMBL" id="MCT2593495.1"/>
    </source>
</evidence>
<dbReference type="HAMAP" id="MF_00187">
    <property type="entry name" value="FdhD"/>
    <property type="match status" value="1"/>
</dbReference>
<dbReference type="InterPro" id="IPR003786">
    <property type="entry name" value="FdhD"/>
</dbReference>
<dbReference type="PANTHER" id="PTHR30592:SF1">
    <property type="entry name" value="SULFUR CARRIER PROTEIN FDHD"/>
    <property type="match status" value="1"/>
</dbReference>
<dbReference type="NCBIfam" id="NF001943">
    <property type="entry name" value="PRK00724.1-2"/>
    <property type="match status" value="1"/>
</dbReference>
<comment type="caution">
    <text evidence="3">Lacks conserved residue(s) required for the propagation of feature annotation.</text>
</comment>
<sequence>MGRVTARRPVIRVRDGAVSERPDTLVAEEPLEIRLNGSPLAITMRTPGDDFALAAGFLVSEGVLGAAEEVARIAYCAGNTPDGSNAYNVVDVRLATGVALPDITLERHVYTTSSCGLCGKASLDAVRTRTRWPSVVAASAPGSLGMEMLKELPDRLRREQRVFDSTGGLHGAALFTSDGELLDVREDVGRHNAVDKLVGRALQQGRLPLGDTLLLVSGRASFELAQKAVMAGIPTLAAVSAPSSLAVDLATETGLTLVGFLRGASMNVYAGAERISLYGAATRA</sequence>
<name>A0ABT2K013_9ACTN</name>